<dbReference type="GO" id="GO:0005044">
    <property type="term" value="F:scavenger receptor activity"/>
    <property type="evidence" value="ECO:0007669"/>
    <property type="project" value="TreeGrafter"/>
</dbReference>
<feature type="transmembrane region" description="Helical" evidence="8">
    <location>
        <begin position="622"/>
        <end position="643"/>
    </location>
</feature>
<protein>
    <submittedName>
        <fullName evidence="9">Uncharacterized protein</fullName>
    </submittedName>
</protein>
<dbReference type="PANTHER" id="PTHR11923">
    <property type="entry name" value="SCAVENGER RECEPTOR CLASS B TYPE-1 SR-B1"/>
    <property type="match status" value="1"/>
</dbReference>
<feature type="compositionally biased region" description="Basic and acidic residues" evidence="7">
    <location>
        <begin position="707"/>
        <end position="717"/>
    </location>
</feature>
<dbReference type="PANTHER" id="PTHR11923:SF51">
    <property type="entry name" value="LYSOSOME MEMBRANE PROTEIN 2"/>
    <property type="match status" value="1"/>
</dbReference>
<evidence type="ECO:0000313" key="9">
    <source>
        <dbReference type="EMBL" id="KAJ8604486.1"/>
    </source>
</evidence>
<keyword evidence="6" id="KW-0325">Glycoprotein</keyword>
<dbReference type="GO" id="GO:0005737">
    <property type="term" value="C:cytoplasm"/>
    <property type="evidence" value="ECO:0007669"/>
    <property type="project" value="TreeGrafter"/>
</dbReference>
<keyword evidence="3 8" id="KW-0812">Transmembrane</keyword>
<comment type="subcellular location">
    <subcellularLocation>
        <location evidence="1">Membrane</location>
    </subcellularLocation>
</comment>
<keyword evidence="10" id="KW-1185">Reference proteome</keyword>
<dbReference type="Pfam" id="PF01130">
    <property type="entry name" value="CD36"/>
    <property type="match status" value="2"/>
</dbReference>
<organism evidence="9 10">
    <name type="scientific">Chrysophaeum taylorii</name>
    <dbReference type="NCBI Taxonomy" id="2483200"/>
    <lineage>
        <taxon>Eukaryota</taxon>
        <taxon>Sar</taxon>
        <taxon>Stramenopiles</taxon>
        <taxon>Ochrophyta</taxon>
        <taxon>Pelagophyceae</taxon>
        <taxon>Pelagomonadales</taxon>
        <taxon>Pelagomonadaceae</taxon>
        <taxon>Chrysophaeum</taxon>
    </lineage>
</organism>
<evidence type="ECO:0000256" key="1">
    <source>
        <dbReference type="ARBA" id="ARBA00004370"/>
    </source>
</evidence>
<dbReference type="InterPro" id="IPR002159">
    <property type="entry name" value="CD36_fam"/>
</dbReference>
<evidence type="ECO:0000256" key="7">
    <source>
        <dbReference type="SAM" id="MobiDB-lite"/>
    </source>
</evidence>
<accession>A0AAD7XLG5</accession>
<reference evidence="9" key="1">
    <citation type="submission" date="2023-01" db="EMBL/GenBank/DDBJ databases">
        <title>Metagenome sequencing of chrysophaentin producing Chrysophaeum taylorii.</title>
        <authorList>
            <person name="Davison J."/>
            <person name="Bewley C."/>
        </authorList>
    </citation>
    <scope>NUCLEOTIDE SEQUENCE</scope>
    <source>
        <strain evidence="9">NIES-1699</strain>
    </source>
</reference>
<gene>
    <name evidence="9" type="ORF">CTAYLR_000978</name>
</gene>
<proteinExistence type="inferred from homology"/>
<evidence type="ECO:0000256" key="3">
    <source>
        <dbReference type="ARBA" id="ARBA00022692"/>
    </source>
</evidence>
<evidence type="ECO:0000313" key="10">
    <source>
        <dbReference type="Proteomes" id="UP001230188"/>
    </source>
</evidence>
<evidence type="ECO:0000256" key="6">
    <source>
        <dbReference type="ARBA" id="ARBA00023180"/>
    </source>
</evidence>
<evidence type="ECO:0000256" key="4">
    <source>
        <dbReference type="ARBA" id="ARBA00022989"/>
    </source>
</evidence>
<comment type="similarity">
    <text evidence="2">Belongs to the CD36 family.</text>
</comment>
<dbReference type="GO" id="GO:0016020">
    <property type="term" value="C:membrane"/>
    <property type="evidence" value="ECO:0007669"/>
    <property type="project" value="UniProtKB-SubCell"/>
</dbReference>
<keyword evidence="4 8" id="KW-1133">Transmembrane helix</keyword>
<dbReference type="EMBL" id="JAQMWT010000330">
    <property type="protein sequence ID" value="KAJ8604486.1"/>
    <property type="molecule type" value="Genomic_DNA"/>
</dbReference>
<evidence type="ECO:0000256" key="8">
    <source>
        <dbReference type="SAM" id="Phobius"/>
    </source>
</evidence>
<sequence length="717" mass="82022">MLGRRAKWVGFFGGVLVCAGAILIVVTEAVIRANVRESVKIDTRKKFKDALKEPDEDWDLYVWNLTNLDGVLAGEKPRFEEIKYPMVDQERNFDLSFEEDHRDFEFKSWWTYRPKNDEVAAAMNVSNIVQVNPVYLGSVAEFGSEKQLFIELSYFVVQFLDLIVSIGLPPSNYTDPVAAQFGFGGPTRAYGVESVLSFSSFSLVAPEIHFWTGELANESVARQFLDNFSQPSSAAFATASTEERLEYPGVTMENMDAVYEFLYSYLPEKLFMYDYVVGYERLEGTAETDPLGLSSLRYSGSLNSGLFTRRSPWEMLFGYHDVIFDLIPQSMVSRALEYAGLLGLQYDSPESQAAANPPLVYRDLTGKKNYKKVRQYTMWRNTTYVHTRDQFPRKDGTRMTCETWRVQGYESCAIWLEPLDFLSRVKVQVAPFREHSVKKYITLWAPEILRPIKFEYEKNVVVRGIASRKYVVHDDGLRTANCEEDPKCNPKNAVYRMQGPSYVATMATSQGGAPASVSRPVLGQMLEKYRSDLFDGLPDYDEAKHESFFVLEPLTGFFIKGKLRLQYNWDLNKSFLVADVWQPIFDRSDTLYWPFLWFDENDKLARSTARKFKQYVYLPRTLALAFTIIFLVCGAAMIAYALYLHRYKPKTAHACFSELVTASSNKEDSDKSLVPVAPEDALARKLASDQDHHHHHHHHHQGGGVDEEGKSDDHLHV</sequence>
<feature type="region of interest" description="Disordered" evidence="7">
    <location>
        <begin position="685"/>
        <end position="717"/>
    </location>
</feature>
<dbReference type="AlphaFoldDB" id="A0AAD7XLG5"/>
<comment type="caution">
    <text evidence="9">The sequence shown here is derived from an EMBL/GenBank/DDBJ whole genome shotgun (WGS) entry which is preliminary data.</text>
</comment>
<evidence type="ECO:0000256" key="5">
    <source>
        <dbReference type="ARBA" id="ARBA00023136"/>
    </source>
</evidence>
<evidence type="ECO:0000256" key="2">
    <source>
        <dbReference type="ARBA" id="ARBA00010532"/>
    </source>
</evidence>
<dbReference type="Proteomes" id="UP001230188">
    <property type="component" value="Unassembled WGS sequence"/>
</dbReference>
<name>A0AAD7XLG5_9STRA</name>
<keyword evidence="5 8" id="KW-0472">Membrane</keyword>